<name>A0A6V7QB54_ANACO</name>
<sequence>MGRGNFIWLGKIMHESCARPKFTRNPNEIEEKKKRGKEIKIIIKNKKEGREFPLRLWRGWAPRVTRPEIVAVRDKCAGRGRGQLRGAASAVRLSYLVESTAGDLPEPRPGRSRGL</sequence>
<evidence type="ECO:0000313" key="1">
    <source>
        <dbReference type="EMBL" id="CAD1840290.1"/>
    </source>
</evidence>
<dbReference type="EMBL" id="LR862134">
    <property type="protein sequence ID" value="CAD1840290.1"/>
    <property type="molecule type" value="Genomic_DNA"/>
</dbReference>
<organism evidence="1">
    <name type="scientific">Ananas comosus var. bracteatus</name>
    <name type="common">red pineapple</name>
    <dbReference type="NCBI Taxonomy" id="296719"/>
    <lineage>
        <taxon>Eukaryota</taxon>
        <taxon>Viridiplantae</taxon>
        <taxon>Streptophyta</taxon>
        <taxon>Embryophyta</taxon>
        <taxon>Tracheophyta</taxon>
        <taxon>Spermatophyta</taxon>
        <taxon>Magnoliopsida</taxon>
        <taxon>Liliopsida</taxon>
        <taxon>Poales</taxon>
        <taxon>Bromeliaceae</taxon>
        <taxon>Bromelioideae</taxon>
        <taxon>Ananas</taxon>
    </lineage>
</organism>
<proteinExistence type="predicted"/>
<protein>
    <submittedName>
        <fullName evidence="1">Uncharacterized protein</fullName>
    </submittedName>
</protein>
<gene>
    <name evidence="1" type="ORF">CB5_LOCUS23501</name>
</gene>
<dbReference type="AlphaFoldDB" id="A0A6V7QB54"/>
<reference evidence="1" key="1">
    <citation type="submission" date="2020-07" db="EMBL/GenBank/DDBJ databases">
        <authorList>
            <person name="Lin J."/>
        </authorList>
    </citation>
    <scope>NUCLEOTIDE SEQUENCE</scope>
</reference>
<accession>A0A6V7QB54</accession>